<sequence length="169" mass="18394">MDLLHLLTVLYYGLGSPLWKVRQGSPLLKARCCRRLVVEGYAALCRRRTVEGSTTIVEGSENTLPLARSKGISLCNQRRVRPSAILSHLNGIALDVLAQATGKGRALAFLLEKLNVDGLGPHNTLVSNAQEELLHLYTGNARSNPQIIHATKRCAANILQAISDFSQAN</sequence>
<name>A0A0L9TF12_PHAAN</name>
<dbReference type="Proteomes" id="UP000053144">
    <property type="component" value="Unassembled WGS sequence"/>
</dbReference>
<gene>
    <name evidence="3" type="ORF">LR48_Vigan627s003000</name>
</gene>
<reference evidence="4" key="1">
    <citation type="journal article" date="2015" name="Proc. Natl. Acad. Sci. U.S.A.">
        <title>Genome sequencing of adzuki bean (Vigna angularis) provides insight into high starch and low fat accumulation and domestication.</title>
        <authorList>
            <person name="Yang K."/>
            <person name="Tian Z."/>
            <person name="Chen C."/>
            <person name="Luo L."/>
            <person name="Zhao B."/>
            <person name="Wang Z."/>
            <person name="Yu L."/>
            <person name="Li Y."/>
            <person name="Sun Y."/>
            <person name="Li W."/>
            <person name="Chen Y."/>
            <person name="Li Y."/>
            <person name="Zhang Y."/>
            <person name="Ai D."/>
            <person name="Zhao J."/>
            <person name="Shang C."/>
            <person name="Ma Y."/>
            <person name="Wu B."/>
            <person name="Wang M."/>
            <person name="Gao L."/>
            <person name="Sun D."/>
            <person name="Zhang P."/>
            <person name="Guo F."/>
            <person name="Wang W."/>
            <person name="Li Y."/>
            <person name="Wang J."/>
            <person name="Varshney R.K."/>
            <person name="Wang J."/>
            <person name="Ling H.Q."/>
            <person name="Wan P."/>
        </authorList>
    </citation>
    <scope>NUCLEOTIDE SEQUENCE</scope>
    <source>
        <strain evidence="4">cv. Jingnong 6</strain>
    </source>
</reference>
<feature type="domain" description="Sucrose phosphatase-like" evidence="2">
    <location>
        <begin position="125"/>
        <end position="165"/>
    </location>
</feature>
<accession>A0A0L9TF12</accession>
<keyword evidence="1" id="KW-0378">Hydrolase</keyword>
<dbReference type="GO" id="GO:0016787">
    <property type="term" value="F:hydrolase activity"/>
    <property type="evidence" value="ECO:0007669"/>
    <property type="project" value="UniProtKB-KW"/>
</dbReference>
<dbReference type="Pfam" id="PF05116">
    <property type="entry name" value="S6PP"/>
    <property type="match status" value="1"/>
</dbReference>
<evidence type="ECO:0000313" key="4">
    <source>
        <dbReference type="Proteomes" id="UP000053144"/>
    </source>
</evidence>
<dbReference type="InterPro" id="IPR051518">
    <property type="entry name" value="Sucrose_Phosphatase"/>
</dbReference>
<evidence type="ECO:0000259" key="2">
    <source>
        <dbReference type="Pfam" id="PF05116"/>
    </source>
</evidence>
<evidence type="ECO:0000313" key="3">
    <source>
        <dbReference type="EMBL" id="KOM28981.1"/>
    </source>
</evidence>
<dbReference type="InterPro" id="IPR006380">
    <property type="entry name" value="SPP-like_dom"/>
</dbReference>
<dbReference type="Gene3D" id="3.40.50.1000">
    <property type="entry name" value="HAD superfamily/HAD-like"/>
    <property type="match status" value="1"/>
</dbReference>
<dbReference type="AlphaFoldDB" id="A0A0L9TF12"/>
<proteinExistence type="predicted"/>
<organism evidence="3 4">
    <name type="scientific">Phaseolus angularis</name>
    <name type="common">Azuki bean</name>
    <name type="synonym">Vigna angularis</name>
    <dbReference type="NCBI Taxonomy" id="3914"/>
    <lineage>
        <taxon>Eukaryota</taxon>
        <taxon>Viridiplantae</taxon>
        <taxon>Streptophyta</taxon>
        <taxon>Embryophyta</taxon>
        <taxon>Tracheophyta</taxon>
        <taxon>Spermatophyta</taxon>
        <taxon>Magnoliopsida</taxon>
        <taxon>eudicotyledons</taxon>
        <taxon>Gunneridae</taxon>
        <taxon>Pentapetalae</taxon>
        <taxon>rosids</taxon>
        <taxon>fabids</taxon>
        <taxon>Fabales</taxon>
        <taxon>Fabaceae</taxon>
        <taxon>Papilionoideae</taxon>
        <taxon>50 kb inversion clade</taxon>
        <taxon>NPAAA clade</taxon>
        <taxon>indigoferoid/millettioid clade</taxon>
        <taxon>Phaseoleae</taxon>
        <taxon>Vigna</taxon>
    </lineage>
</organism>
<dbReference type="PANTHER" id="PTHR46521">
    <property type="entry name" value="SUCROSE-PHOSPHATASE 2-RELATED"/>
    <property type="match status" value="1"/>
</dbReference>
<dbReference type="PANTHER" id="PTHR46521:SF8">
    <property type="entry name" value="SUCROSE-PHOSPHATASE 3A-RELATED"/>
    <property type="match status" value="1"/>
</dbReference>
<dbReference type="STRING" id="3914.A0A0L9TF12"/>
<dbReference type="Gramene" id="KOM28981">
    <property type="protein sequence ID" value="KOM28981"/>
    <property type="gene ID" value="LR48_Vigan627s003000"/>
</dbReference>
<dbReference type="EMBL" id="KQ258464">
    <property type="protein sequence ID" value="KOM28981.1"/>
    <property type="molecule type" value="Genomic_DNA"/>
</dbReference>
<protein>
    <recommendedName>
        <fullName evidence="2">Sucrose phosphatase-like domain-containing protein</fullName>
    </recommendedName>
</protein>
<evidence type="ECO:0000256" key="1">
    <source>
        <dbReference type="ARBA" id="ARBA00022801"/>
    </source>
</evidence>
<dbReference type="InterPro" id="IPR023214">
    <property type="entry name" value="HAD_sf"/>
</dbReference>